<evidence type="ECO:0000256" key="1">
    <source>
        <dbReference type="ARBA" id="ARBA00006082"/>
    </source>
</evidence>
<accession>A0A6J4NMB9</accession>
<dbReference type="Pfam" id="PF13589">
    <property type="entry name" value="HATPase_c_3"/>
    <property type="match status" value="1"/>
</dbReference>
<feature type="domain" description="DNA mismatch repair protein S5" evidence="7">
    <location>
        <begin position="211"/>
        <end position="329"/>
    </location>
</feature>
<dbReference type="InterPro" id="IPR042120">
    <property type="entry name" value="MutL_C_dimsub"/>
</dbReference>
<dbReference type="GO" id="GO:0016887">
    <property type="term" value="F:ATP hydrolysis activity"/>
    <property type="evidence" value="ECO:0007669"/>
    <property type="project" value="InterPro"/>
</dbReference>
<dbReference type="Pfam" id="PF08676">
    <property type="entry name" value="MutL_C"/>
    <property type="match status" value="1"/>
</dbReference>
<name>A0A6J4NMB9_9BACT</name>
<dbReference type="SMART" id="SM01340">
    <property type="entry name" value="DNA_mis_repair"/>
    <property type="match status" value="1"/>
</dbReference>
<dbReference type="GO" id="GO:0140664">
    <property type="term" value="F:ATP-dependent DNA damage sensor activity"/>
    <property type="evidence" value="ECO:0007669"/>
    <property type="project" value="InterPro"/>
</dbReference>
<protein>
    <recommendedName>
        <fullName evidence="2 5">DNA mismatch repair protein MutL</fullName>
    </recommendedName>
</protein>
<dbReference type="Gene3D" id="3.30.565.10">
    <property type="entry name" value="Histidine kinase-like ATPase, C-terminal domain"/>
    <property type="match status" value="1"/>
</dbReference>
<dbReference type="PROSITE" id="PS00058">
    <property type="entry name" value="DNA_MISMATCH_REPAIR_1"/>
    <property type="match status" value="1"/>
</dbReference>
<dbReference type="InterPro" id="IPR020667">
    <property type="entry name" value="DNA_mismatch_repair_MutL"/>
</dbReference>
<dbReference type="PANTHER" id="PTHR10073:SF12">
    <property type="entry name" value="DNA MISMATCH REPAIR PROTEIN MLH1"/>
    <property type="match status" value="1"/>
</dbReference>
<dbReference type="FunFam" id="3.30.565.10:FF:000003">
    <property type="entry name" value="DNA mismatch repair endonuclease MutL"/>
    <property type="match status" value="1"/>
</dbReference>
<dbReference type="NCBIfam" id="TIGR00585">
    <property type="entry name" value="mutl"/>
    <property type="match status" value="1"/>
</dbReference>
<evidence type="ECO:0000256" key="2">
    <source>
        <dbReference type="ARBA" id="ARBA00021975"/>
    </source>
</evidence>
<evidence type="ECO:0000256" key="3">
    <source>
        <dbReference type="ARBA" id="ARBA00022763"/>
    </source>
</evidence>
<dbReference type="InterPro" id="IPR038973">
    <property type="entry name" value="MutL/Mlh/Pms-like"/>
</dbReference>
<sequence>MEHRRPIQQLSPSLVNRIAAGEVIERPANVVKELVENAVDAGATRVTVEVEDGGRALIRVIDDGSGIPPEDLPLAFASHATSKLTCDDDLFRIMTMGFRGEALASIGSVSHARVLSRTSGSDTAWEIHNRGGDVSAAQAAAGNVGTTIEVRNLFFNTPARRKFIKGTATEFGYISDMVTRLALPHPHVAFKLTHNGRTALDLPAAPPLDRWLSAWPKEFRPEKLDVDARDAELRVRGVIGLPELARPTGKYQYVYLNGRHIRDRFVIHALREAFRGLCEPGRHPAAVLMLEVPPQDVDVNVHPTKIEVRFRDSGRIHGLVLSAAREKLLASDLTPAAVPMRSDAADARASAEQSGLRQKLADFFKQQFDPGAVQPATSQPMLPPVGPEAGLRIADLGSRMEGEAAQADGNTAAEPVVAPARDGTREAPVVPSAPPAGTWAVPPFGAPVRPTTAAQSALRNPQSEIPSASAIQLHNSYLVVQSDDGMLIIDQHALHERVMYEELLARVSRGRMESQRLLIPEVVDVSSSQLALLEQVQPVLQRMGIDVSAIGPAAVAVQAFPSFLDRLEPAAFVRELLERGEQELLDLHHEELLHGVLDMMACKAAVKAGDPLTPQEIDALLARRELIDRSSNCPHGRPTTLRLTLRDLEKQFKRTGF</sequence>
<dbReference type="InterPro" id="IPR014790">
    <property type="entry name" value="MutL_C"/>
</dbReference>
<dbReference type="GO" id="GO:0030983">
    <property type="term" value="F:mismatched DNA binding"/>
    <property type="evidence" value="ECO:0007669"/>
    <property type="project" value="InterPro"/>
</dbReference>
<gene>
    <name evidence="5" type="primary">mutL</name>
    <name evidence="8" type="ORF">AVDCRST_MAG64-1222</name>
</gene>
<evidence type="ECO:0000259" key="7">
    <source>
        <dbReference type="SMART" id="SM01340"/>
    </source>
</evidence>
<dbReference type="Gene3D" id="3.30.1540.20">
    <property type="entry name" value="MutL, C-terminal domain, dimerisation subdomain"/>
    <property type="match status" value="1"/>
</dbReference>
<dbReference type="GO" id="GO:0006298">
    <property type="term" value="P:mismatch repair"/>
    <property type="evidence" value="ECO:0007669"/>
    <property type="project" value="UniProtKB-UniRule"/>
</dbReference>
<dbReference type="HAMAP" id="MF_00149">
    <property type="entry name" value="DNA_mis_repair"/>
    <property type="match status" value="1"/>
</dbReference>
<keyword evidence="4 5" id="KW-0234">DNA repair</keyword>
<dbReference type="Gene3D" id="3.30.230.10">
    <property type="match status" value="1"/>
</dbReference>
<dbReference type="GO" id="GO:0032300">
    <property type="term" value="C:mismatch repair complex"/>
    <property type="evidence" value="ECO:0007669"/>
    <property type="project" value="InterPro"/>
</dbReference>
<evidence type="ECO:0000259" key="6">
    <source>
        <dbReference type="SMART" id="SM00853"/>
    </source>
</evidence>
<dbReference type="InterPro" id="IPR036890">
    <property type="entry name" value="HATPase_C_sf"/>
</dbReference>
<dbReference type="Pfam" id="PF01119">
    <property type="entry name" value="DNA_mis_repair"/>
    <property type="match status" value="1"/>
</dbReference>
<dbReference type="InterPro" id="IPR037198">
    <property type="entry name" value="MutL_C_sf"/>
</dbReference>
<dbReference type="InterPro" id="IPR014721">
    <property type="entry name" value="Ribsml_uS5_D2-typ_fold_subgr"/>
</dbReference>
<dbReference type="Gene3D" id="3.30.1370.100">
    <property type="entry name" value="MutL, C-terminal domain, regulatory subdomain"/>
    <property type="match status" value="1"/>
</dbReference>
<dbReference type="SMART" id="SM00853">
    <property type="entry name" value="MutL_C"/>
    <property type="match status" value="1"/>
</dbReference>
<dbReference type="InterPro" id="IPR042121">
    <property type="entry name" value="MutL_C_regsub"/>
</dbReference>
<keyword evidence="3 5" id="KW-0227">DNA damage</keyword>
<dbReference type="PANTHER" id="PTHR10073">
    <property type="entry name" value="DNA MISMATCH REPAIR PROTEIN MLH, PMS, MUTL"/>
    <property type="match status" value="1"/>
</dbReference>
<dbReference type="InterPro" id="IPR013507">
    <property type="entry name" value="DNA_mismatch_S5_2-like"/>
</dbReference>
<dbReference type="EMBL" id="CADCUQ010000281">
    <property type="protein sequence ID" value="CAA9391595.1"/>
    <property type="molecule type" value="Genomic_DNA"/>
</dbReference>
<comment type="function">
    <text evidence="5">This protein is involved in the repair of mismatches in DNA. It is required for dam-dependent methyl-directed DNA mismatch repair. May act as a 'molecular matchmaker', a protein that promotes the formation of a stable complex between two or more DNA-binding proteins in an ATP-dependent manner without itself being part of a final effector complex.</text>
</comment>
<dbReference type="AlphaFoldDB" id="A0A6J4NMB9"/>
<dbReference type="CDD" id="cd16926">
    <property type="entry name" value="HATPase_MutL-MLH-PMS-like"/>
    <property type="match status" value="1"/>
</dbReference>
<dbReference type="SUPFAM" id="SSF118116">
    <property type="entry name" value="DNA mismatch repair protein MutL"/>
    <property type="match status" value="1"/>
</dbReference>
<dbReference type="InterPro" id="IPR002099">
    <property type="entry name" value="MutL/Mlh/PMS"/>
</dbReference>
<dbReference type="InterPro" id="IPR020568">
    <property type="entry name" value="Ribosomal_Su5_D2-typ_SF"/>
</dbReference>
<evidence type="ECO:0000256" key="5">
    <source>
        <dbReference type="HAMAP-Rule" id="MF_00149"/>
    </source>
</evidence>
<proteinExistence type="inferred from homology"/>
<comment type="similarity">
    <text evidence="1 5">Belongs to the DNA mismatch repair MutL/HexB family.</text>
</comment>
<reference evidence="8" key="1">
    <citation type="submission" date="2020-02" db="EMBL/GenBank/DDBJ databases">
        <authorList>
            <person name="Meier V. D."/>
        </authorList>
    </citation>
    <scope>NUCLEOTIDE SEQUENCE</scope>
    <source>
        <strain evidence="8">AVDCRST_MAG64</strain>
    </source>
</reference>
<dbReference type="SUPFAM" id="SSF54211">
    <property type="entry name" value="Ribosomal protein S5 domain 2-like"/>
    <property type="match status" value="1"/>
</dbReference>
<organism evidence="8">
    <name type="scientific">uncultured Phycisphaerae bacterium</name>
    <dbReference type="NCBI Taxonomy" id="904963"/>
    <lineage>
        <taxon>Bacteria</taxon>
        <taxon>Pseudomonadati</taxon>
        <taxon>Planctomycetota</taxon>
        <taxon>Phycisphaerae</taxon>
        <taxon>environmental samples</taxon>
    </lineage>
</organism>
<feature type="domain" description="MutL C-terminal dimerisation" evidence="6">
    <location>
        <begin position="470"/>
        <end position="612"/>
    </location>
</feature>
<evidence type="ECO:0000313" key="8">
    <source>
        <dbReference type="EMBL" id="CAA9391595.1"/>
    </source>
</evidence>
<evidence type="ECO:0000256" key="4">
    <source>
        <dbReference type="ARBA" id="ARBA00023204"/>
    </source>
</evidence>
<dbReference type="SUPFAM" id="SSF55874">
    <property type="entry name" value="ATPase domain of HSP90 chaperone/DNA topoisomerase II/histidine kinase"/>
    <property type="match status" value="1"/>
</dbReference>
<dbReference type="InterPro" id="IPR014762">
    <property type="entry name" value="DNA_mismatch_repair_CS"/>
</dbReference>
<dbReference type="GO" id="GO:0005524">
    <property type="term" value="F:ATP binding"/>
    <property type="evidence" value="ECO:0007669"/>
    <property type="project" value="InterPro"/>
</dbReference>
<dbReference type="CDD" id="cd00782">
    <property type="entry name" value="MutL_Trans"/>
    <property type="match status" value="1"/>
</dbReference>